<feature type="signal peptide" evidence="2">
    <location>
        <begin position="1"/>
        <end position="24"/>
    </location>
</feature>
<feature type="compositionally biased region" description="Polar residues" evidence="1">
    <location>
        <begin position="54"/>
        <end position="70"/>
    </location>
</feature>
<evidence type="ECO:0000313" key="4">
    <source>
        <dbReference type="Proteomes" id="UP000011096"/>
    </source>
</evidence>
<dbReference type="GeneID" id="43621675"/>
<dbReference type="RefSeq" id="XP_031883623.1">
    <property type="nucleotide sequence ID" value="XM_032037705.1"/>
</dbReference>
<evidence type="ECO:0008006" key="5">
    <source>
        <dbReference type="Google" id="ProtNLM"/>
    </source>
</evidence>
<dbReference type="InParanoid" id="A0A7J6J353"/>
<evidence type="ECO:0000256" key="1">
    <source>
        <dbReference type="SAM" id="MobiDB-lite"/>
    </source>
</evidence>
<evidence type="ECO:0000313" key="3">
    <source>
        <dbReference type="EMBL" id="KAF4483021.1"/>
    </source>
</evidence>
<reference evidence="3 4" key="2">
    <citation type="submission" date="2020-04" db="EMBL/GenBank/DDBJ databases">
        <title>Genome sequencing and assembly of multiple isolates from the Colletotrichum gloeosporioides species complex.</title>
        <authorList>
            <person name="Gan P."/>
            <person name="Shirasu K."/>
        </authorList>
    </citation>
    <scope>NUCLEOTIDE SEQUENCE [LARGE SCALE GENOMIC DNA]</scope>
    <source>
        <strain evidence="3 4">Nara gc5</strain>
    </source>
</reference>
<gene>
    <name evidence="3" type="ORF">CGGC5_v009958</name>
</gene>
<organism evidence="3 4">
    <name type="scientific">Colletotrichum fructicola (strain Nara gc5)</name>
    <name type="common">Anthracnose fungus</name>
    <name type="synonym">Colletotrichum gloeosporioides (strain Nara gc5)</name>
    <dbReference type="NCBI Taxonomy" id="1213859"/>
    <lineage>
        <taxon>Eukaryota</taxon>
        <taxon>Fungi</taxon>
        <taxon>Dikarya</taxon>
        <taxon>Ascomycota</taxon>
        <taxon>Pezizomycotina</taxon>
        <taxon>Sordariomycetes</taxon>
        <taxon>Hypocreomycetidae</taxon>
        <taxon>Glomerellales</taxon>
        <taxon>Glomerellaceae</taxon>
        <taxon>Colletotrichum</taxon>
        <taxon>Colletotrichum gloeosporioides species complex</taxon>
    </lineage>
</organism>
<dbReference type="EMBL" id="ANPB02000005">
    <property type="protein sequence ID" value="KAF4483021.1"/>
    <property type="molecule type" value="Genomic_DNA"/>
</dbReference>
<feature type="chain" id="PRO_5029532208" description="Sulfate permease ii" evidence="2">
    <location>
        <begin position="25"/>
        <end position="227"/>
    </location>
</feature>
<proteinExistence type="predicted"/>
<sequence>MRIASHAVLRAAYVAAWLASSALAMPQPRIMDREDPPPSPPSPPKPIATAGQVDITQPNTTAPGAPQQDNKPPIPITVQLYGSSPGVKTCRSGAQLVDMELPKTASKMAQFTERNGQCYDLPGTAQCGVFMANKADGCEAQLFRGYKCEGFTNVAVFQDELRPVGGFFKSMAIKCGVPPIEVAPLSLGGLGAAKMQKPVPKDGGKRRAARAVDAAMQAGLTQGGGET</sequence>
<comment type="caution">
    <text evidence="3">The sequence shown here is derived from an EMBL/GenBank/DDBJ whole genome shotgun (WGS) entry which is preliminary data.</text>
</comment>
<keyword evidence="4" id="KW-1185">Reference proteome</keyword>
<feature type="region of interest" description="Disordered" evidence="1">
    <location>
        <begin position="29"/>
        <end position="73"/>
    </location>
</feature>
<keyword evidence="2" id="KW-0732">Signal</keyword>
<dbReference type="Proteomes" id="UP000011096">
    <property type="component" value="Unassembled WGS sequence"/>
</dbReference>
<protein>
    <recommendedName>
        <fullName evidence="5">Sulfate permease ii</fullName>
    </recommendedName>
</protein>
<feature type="compositionally biased region" description="Pro residues" evidence="1">
    <location>
        <begin position="37"/>
        <end position="46"/>
    </location>
</feature>
<dbReference type="OrthoDB" id="3943581at2759"/>
<evidence type="ECO:0000256" key="2">
    <source>
        <dbReference type="SAM" id="SignalP"/>
    </source>
</evidence>
<reference evidence="3 4" key="1">
    <citation type="submission" date="2012-08" db="EMBL/GenBank/DDBJ databases">
        <authorList>
            <person name="Gan P.H.P."/>
            <person name="Ikeda K."/>
            <person name="Irieda H."/>
            <person name="Narusaka M."/>
            <person name="O'Connell R.J."/>
            <person name="Narusaka Y."/>
            <person name="Takano Y."/>
            <person name="Kubo Y."/>
            <person name="Shirasu K."/>
        </authorList>
    </citation>
    <scope>NUCLEOTIDE SEQUENCE [LARGE SCALE GENOMIC DNA]</scope>
    <source>
        <strain evidence="3 4">Nara gc5</strain>
    </source>
</reference>
<accession>A0A7J6J353</accession>
<dbReference type="AlphaFoldDB" id="A0A7J6J353"/>
<name>A0A7J6J353_COLFN</name>